<dbReference type="SMART" id="SM00091">
    <property type="entry name" value="PAS"/>
    <property type="match status" value="1"/>
</dbReference>
<dbReference type="AlphaFoldDB" id="A0A7W9FG92"/>
<dbReference type="InterPro" id="IPR011006">
    <property type="entry name" value="CheY-like_superfamily"/>
</dbReference>
<dbReference type="CDD" id="cd00082">
    <property type="entry name" value="HisKA"/>
    <property type="match status" value="1"/>
</dbReference>
<comment type="subunit">
    <text evidence="9">At low DSF concentrations, interacts with RpfF.</text>
</comment>
<dbReference type="InterPro" id="IPR035965">
    <property type="entry name" value="PAS-like_dom_sf"/>
</dbReference>
<dbReference type="InterPro" id="IPR013655">
    <property type="entry name" value="PAS_fold_3"/>
</dbReference>
<keyword evidence="5" id="KW-0547">Nucleotide-binding</keyword>
<dbReference type="PROSITE" id="PS50109">
    <property type="entry name" value="HIS_KIN"/>
    <property type="match status" value="1"/>
</dbReference>
<dbReference type="InterPro" id="IPR003661">
    <property type="entry name" value="HisK_dim/P_dom"/>
</dbReference>
<proteinExistence type="predicted"/>
<dbReference type="InterPro" id="IPR001789">
    <property type="entry name" value="Sig_transdc_resp-reg_receiver"/>
</dbReference>
<dbReference type="InterPro" id="IPR000014">
    <property type="entry name" value="PAS"/>
</dbReference>
<keyword evidence="3 11" id="KW-0597">Phosphoprotein</keyword>
<feature type="modified residue" description="4-aspartylphosphate" evidence="11">
    <location>
        <position position="465"/>
    </location>
</feature>
<keyword evidence="8" id="KW-0902">Two-component regulatory system</keyword>
<evidence type="ECO:0000256" key="9">
    <source>
        <dbReference type="ARBA" id="ARBA00064003"/>
    </source>
</evidence>
<evidence type="ECO:0000259" key="13">
    <source>
        <dbReference type="PROSITE" id="PS50110"/>
    </source>
</evidence>
<reference evidence="15 16" key="1">
    <citation type="submission" date="2020-08" db="EMBL/GenBank/DDBJ databases">
        <title>Genomic Encyclopedia of Type Strains, Phase IV (KMG-IV): sequencing the most valuable type-strain genomes for metagenomic binning, comparative biology and taxonomic classification.</title>
        <authorList>
            <person name="Goeker M."/>
        </authorList>
    </citation>
    <scope>NUCLEOTIDE SEQUENCE [LARGE SCALE GENOMIC DNA]</scope>
    <source>
        <strain evidence="15 16">DSM 4737</strain>
    </source>
</reference>
<dbReference type="SUPFAM" id="SSF55874">
    <property type="entry name" value="ATPase domain of HSP90 chaperone/DNA topoisomerase II/histidine kinase"/>
    <property type="match status" value="1"/>
</dbReference>
<evidence type="ECO:0000256" key="2">
    <source>
        <dbReference type="ARBA" id="ARBA00012438"/>
    </source>
</evidence>
<evidence type="ECO:0000256" key="11">
    <source>
        <dbReference type="PROSITE-ProRule" id="PRU00169"/>
    </source>
</evidence>
<dbReference type="PRINTS" id="PR00344">
    <property type="entry name" value="BCTRLSENSOR"/>
</dbReference>
<gene>
    <name evidence="15" type="ORF">GGR13_001823</name>
</gene>
<dbReference type="Proteomes" id="UP000545037">
    <property type="component" value="Unassembled WGS sequence"/>
</dbReference>
<evidence type="ECO:0000313" key="16">
    <source>
        <dbReference type="Proteomes" id="UP000545037"/>
    </source>
</evidence>
<organism evidence="15 16">
    <name type="scientific">Brevundimonas variabilis</name>
    <dbReference type="NCBI Taxonomy" id="74312"/>
    <lineage>
        <taxon>Bacteria</taxon>
        <taxon>Pseudomonadati</taxon>
        <taxon>Pseudomonadota</taxon>
        <taxon>Alphaproteobacteria</taxon>
        <taxon>Caulobacterales</taxon>
        <taxon>Caulobacteraceae</taxon>
        <taxon>Brevundimonas</taxon>
    </lineage>
</organism>
<dbReference type="CDD" id="cd16922">
    <property type="entry name" value="HATPase_EvgS-ArcB-TorS-like"/>
    <property type="match status" value="1"/>
</dbReference>
<protein>
    <recommendedName>
        <fullName evidence="10">Sensory/regulatory protein RpfC</fullName>
        <ecNumber evidence="2">2.7.13.3</ecNumber>
    </recommendedName>
</protein>
<dbReference type="PANTHER" id="PTHR45339:SF1">
    <property type="entry name" value="HYBRID SIGNAL TRANSDUCTION HISTIDINE KINASE J"/>
    <property type="match status" value="1"/>
</dbReference>
<sequence>MTSFALAPSPADQGDRPNAIATGCASPSMDLATFFDVSLDLLCIRDLEGRVVKVSRSWETTLGYRPDEIEGSGLLRLVHPDDLPGTHTSIVEVENRRAGAPVLGHVNRYRHKDGSYRTLEWRAQRFGERIYAVARDVTERVANEAALVEAKAAAEAASKAKSDFLANMSHEIRTPLNGVIGIVDALSRTALSAEQTEMVAMIRDSGVTLERLVSDILDVSKIEAGQFDIESRPFDLDEALLSCLDVAQSNAEDKGLRLHVERGEAARGVFVGDSTRIRQVLGNLLSNAVKFTIHGHVSVRVDVTNTAGPTMLTLDVQDTGVGFDAEHAARLFDRFSQADATITRRFGGTGLGLSISRSLVEMMGGTITAESQPGAGSRFKVTLPLNRVESLADYDSRRAGGAPKRTATAVRQSRLRVLLAEDHPTNQRVVQLILGTQGAHVVTCSDGAKALAAFEAEVFDVVLMDMQMPVMDGLTATRAIRAVEARRPERVRTPVIMLSANAMAEHRAHAHKAGADLHVAKPITAISLLEGIDAVVLDD</sequence>
<evidence type="ECO:0000256" key="5">
    <source>
        <dbReference type="ARBA" id="ARBA00022741"/>
    </source>
</evidence>
<evidence type="ECO:0000256" key="3">
    <source>
        <dbReference type="ARBA" id="ARBA00022553"/>
    </source>
</evidence>
<dbReference type="Gene3D" id="3.30.450.20">
    <property type="entry name" value="PAS domain"/>
    <property type="match status" value="1"/>
</dbReference>
<dbReference type="Gene3D" id="1.10.287.130">
    <property type="match status" value="1"/>
</dbReference>
<dbReference type="FunFam" id="3.30.565.10:FF:000010">
    <property type="entry name" value="Sensor histidine kinase RcsC"/>
    <property type="match status" value="1"/>
</dbReference>
<dbReference type="SMART" id="SM00387">
    <property type="entry name" value="HATPase_c"/>
    <property type="match status" value="1"/>
</dbReference>
<evidence type="ECO:0000256" key="7">
    <source>
        <dbReference type="ARBA" id="ARBA00022840"/>
    </source>
</evidence>
<dbReference type="CDD" id="cd17546">
    <property type="entry name" value="REC_hyHK_CKI1_RcsC-like"/>
    <property type="match status" value="1"/>
</dbReference>
<feature type="domain" description="Histidine kinase" evidence="12">
    <location>
        <begin position="167"/>
        <end position="387"/>
    </location>
</feature>
<dbReference type="InterPro" id="IPR036890">
    <property type="entry name" value="HATPase_C_sf"/>
</dbReference>
<dbReference type="PROSITE" id="PS50112">
    <property type="entry name" value="PAS"/>
    <property type="match status" value="1"/>
</dbReference>
<dbReference type="PROSITE" id="PS50110">
    <property type="entry name" value="RESPONSE_REGULATORY"/>
    <property type="match status" value="1"/>
</dbReference>
<dbReference type="Pfam" id="PF02518">
    <property type="entry name" value="HATPase_c"/>
    <property type="match status" value="1"/>
</dbReference>
<dbReference type="SUPFAM" id="SSF47384">
    <property type="entry name" value="Homodimeric domain of signal transducing histidine kinase"/>
    <property type="match status" value="1"/>
</dbReference>
<keyword evidence="7" id="KW-0067">ATP-binding</keyword>
<evidence type="ECO:0000256" key="4">
    <source>
        <dbReference type="ARBA" id="ARBA00022679"/>
    </source>
</evidence>
<dbReference type="CDD" id="cd00130">
    <property type="entry name" value="PAS"/>
    <property type="match status" value="1"/>
</dbReference>
<dbReference type="InterPro" id="IPR003594">
    <property type="entry name" value="HATPase_dom"/>
</dbReference>
<keyword evidence="16" id="KW-1185">Reference proteome</keyword>
<dbReference type="SUPFAM" id="SSF55785">
    <property type="entry name" value="PYP-like sensor domain (PAS domain)"/>
    <property type="match status" value="1"/>
</dbReference>
<evidence type="ECO:0000256" key="1">
    <source>
        <dbReference type="ARBA" id="ARBA00000085"/>
    </source>
</evidence>
<dbReference type="InterPro" id="IPR005467">
    <property type="entry name" value="His_kinase_dom"/>
</dbReference>
<comment type="catalytic activity">
    <reaction evidence="1">
        <text>ATP + protein L-histidine = ADP + protein N-phospho-L-histidine.</text>
        <dbReference type="EC" id="2.7.13.3"/>
    </reaction>
</comment>
<name>A0A7W9FG92_9CAUL</name>
<evidence type="ECO:0000313" key="15">
    <source>
        <dbReference type="EMBL" id="MBB5746219.1"/>
    </source>
</evidence>
<dbReference type="SMART" id="SM00448">
    <property type="entry name" value="REC"/>
    <property type="match status" value="1"/>
</dbReference>
<dbReference type="Pfam" id="PF08447">
    <property type="entry name" value="PAS_3"/>
    <property type="match status" value="1"/>
</dbReference>
<evidence type="ECO:0000256" key="8">
    <source>
        <dbReference type="ARBA" id="ARBA00023012"/>
    </source>
</evidence>
<keyword evidence="6" id="KW-0418">Kinase</keyword>
<accession>A0A7W9FG92</accession>
<dbReference type="SMART" id="SM00388">
    <property type="entry name" value="HisKA"/>
    <property type="match status" value="1"/>
</dbReference>
<keyword evidence="4" id="KW-0808">Transferase</keyword>
<dbReference type="GO" id="GO:0000155">
    <property type="term" value="F:phosphorelay sensor kinase activity"/>
    <property type="evidence" value="ECO:0007669"/>
    <property type="project" value="InterPro"/>
</dbReference>
<dbReference type="InterPro" id="IPR004358">
    <property type="entry name" value="Sig_transdc_His_kin-like_C"/>
</dbReference>
<dbReference type="EMBL" id="JACHOR010000003">
    <property type="protein sequence ID" value="MBB5746219.1"/>
    <property type="molecule type" value="Genomic_DNA"/>
</dbReference>
<feature type="domain" description="PAS" evidence="14">
    <location>
        <begin position="46"/>
        <end position="82"/>
    </location>
</feature>
<dbReference type="EC" id="2.7.13.3" evidence="2"/>
<dbReference type="InterPro" id="IPR036097">
    <property type="entry name" value="HisK_dim/P_sf"/>
</dbReference>
<evidence type="ECO:0000259" key="14">
    <source>
        <dbReference type="PROSITE" id="PS50112"/>
    </source>
</evidence>
<evidence type="ECO:0000256" key="6">
    <source>
        <dbReference type="ARBA" id="ARBA00022777"/>
    </source>
</evidence>
<dbReference type="Pfam" id="PF00072">
    <property type="entry name" value="Response_reg"/>
    <property type="match status" value="1"/>
</dbReference>
<dbReference type="Pfam" id="PF00512">
    <property type="entry name" value="HisKA"/>
    <property type="match status" value="1"/>
</dbReference>
<dbReference type="NCBIfam" id="TIGR00229">
    <property type="entry name" value="sensory_box"/>
    <property type="match status" value="1"/>
</dbReference>
<evidence type="ECO:0000256" key="10">
    <source>
        <dbReference type="ARBA" id="ARBA00068150"/>
    </source>
</evidence>
<evidence type="ECO:0000259" key="12">
    <source>
        <dbReference type="PROSITE" id="PS50109"/>
    </source>
</evidence>
<feature type="domain" description="Response regulatory" evidence="13">
    <location>
        <begin position="416"/>
        <end position="536"/>
    </location>
</feature>
<dbReference type="Gene3D" id="3.30.565.10">
    <property type="entry name" value="Histidine kinase-like ATPase, C-terminal domain"/>
    <property type="match status" value="1"/>
</dbReference>
<comment type="caution">
    <text evidence="15">The sequence shown here is derived from an EMBL/GenBank/DDBJ whole genome shotgun (WGS) entry which is preliminary data.</text>
</comment>
<dbReference type="SUPFAM" id="SSF52172">
    <property type="entry name" value="CheY-like"/>
    <property type="match status" value="1"/>
</dbReference>
<dbReference type="PANTHER" id="PTHR45339">
    <property type="entry name" value="HYBRID SIGNAL TRANSDUCTION HISTIDINE KINASE J"/>
    <property type="match status" value="1"/>
</dbReference>
<dbReference type="GO" id="GO:0005524">
    <property type="term" value="F:ATP binding"/>
    <property type="evidence" value="ECO:0007669"/>
    <property type="project" value="UniProtKB-KW"/>
</dbReference>
<dbReference type="FunFam" id="1.10.287.130:FF:000002">
    <property type="entry name" value="Two-component osmosensing histidine kinase"/>
    <property type="match status" value="1"/>
</dbReference>
<dbReference type="RefSeq" id="WP_183213214.1">
    <property type="nucleotide sequence ID" value="NZ_JACHOR010000003.1"/>
</dbReference>
<dbReference type="Gene3D" id="3.40.50.2300">
    <property type="match status" value="1"/>
</dbReference>